<comment type="caution">
    <text evidence="1">The sequence shown here is derived from an EMBL/GenBank/DDBJ whole genome shotgun (WGS) entry which is preliminary data.</text>
</comment>
<accession>A0A2M7DQP7</accession>
<organism evidence="1 2">
    <name type="scientific">Candidatus Falkowbacteria bacterium CG02_land_8_20_14_3_00_36_14</name>
    <dbReference type="NCBI Taxonomy" id="1974560"/>
    <lineage>
        <taxon>Bacteria</taxon>
        <taxon>Candidatus Falkowiibacteriota</taxon>
    </lineage>
</organism>
<name>A0A2M7DQP7_9BACT</name>
<sequence length="90" mass="10911">MKNLFVGLRYFLLGLWFEIKAWPEKSKRLIWNRGIKLQWNRLWVRKDEFHSSLNMDANAMLGMSKKQRDAYIKDLCKRRQIAHERDLAST</sequence>
<evidence type="ECO:0000313" key="2">
    <source>
        <dbReference type="Proteomes" id="UP000228896"/>
    </source>
</evidence>
<evidence type="ECO:0000313" key="1">
    <source>
        <dbReference type="EMBL" id="PIV52070.1"/>
    </source>
</evidence>
<dbReference type="AlphaFoldDB" id="A0A2M7DQP7"/>
<proteinExistence type="predicted"/>
<protein>
    <submittedName>
        <fullName evidence="1">Uncharacterized protein</fullName>
    </submittedName>
</protein>
<gene>
    <name evidence="1" type="ORF">COS18_00725</name>
</gene>
<dbReference type="EMBL" id="PETS01000012">
    <property type="protein sequence ID" value="PIV52070.1"/>
    <property type="molecule type" value="Genomic_DNA"/>
</dbReference>
<reference evidence="2" key="1">
    <citation type="submission" date="2017-09" db="EMBL/GenBank/DDBJ databases">
        <title>Depth-based differentiation of microbial function through sediment-hosted aquifers and enrichment of novel symbionts in the deep terrestrial subsurface.</title>
        <authorList>
            <person name="Probst A.J."/>
            <person name="Ladd B."/>
            <person name="Jarett J.K."/>
            <person name="Geller-Mcgrath D.E."/>
            <person name="Sieber C.M.K."/>
            <person name="Emerson J.B."/>
            <person name="Anantharaman K."/>
            <person name="Thomas B.C."/>
            <person name="Malmstrom R."/>
            <person name="Stieglmeier M."/>
            <person name="Klingl A."/>
            <person name="Woyke T."/>
            <person name="Ryan C.M."/>
            <person name="Banfield J.F."/>
        </authorList>
    </citation>
    <scope>NUCLEOTIDE SEQUENCE [LARGE SCALE GENOMIC DNA]</scope>
</reference>
<dbReference type="Proteomes" id="UP000228896">
    <property type="component" value="Unassembled WGS sequence"/>
</dbReference>